<protein>
    <submittedName>
        <fullName evidence="3">DUF418 domain-containing protein</fullName>
    </submittedName>
</protein>
<feature type="transmembrane region" description="Helical" evidence="1">
    <location>
        <begin position="80"/>
        <end position="97"/>
    </location>
</feature>
<dbReference type="PANTHER" id="PTHR30590">
    <property type="entry name" value="INNER MEMBRANE PROTEIN"/>
    <property type="match status" value="1"/>
</dbReference>
<reference evidence="4" key="1">
    <citation type="journal article" date="2019" name="Int. J. Syst. Evol. Microbiol.">
        <title>The Global Catalogue of Microorganisms (GCM) 10K type strain sequencing project: providing services to taxonomists for standard genome sequencing and annotation.</title>
        <authorList>
            <consortium name="The Broad Institute Genomics Platform"/>
            <consortium name="The Broad Institute Genome Sequencing Center for Infectious Disease"/>
            <person name="Wu L."/>
            <person name="Ma J."/>
        </authorList>
    </citation>
    <scope>NUCLEOTIDE SEQUENCE [LARGE SCALE GENOMIC DNA]</scope>
    <source>
        <strain evidence="4">CECT 8472</strain>
    </source>
</reference>
<feature type="transmembrane region" description="Helical" evidence="1">
    <location>
        <begin position="281"/>
        <end position="302"/>
    </location>
</feature>
<dbReference type="Pfam" id="PF04235">
    <property type="entry name" value="DUF418"/>
    <property type="match status" value="1"/>
</dbReference>
<dbReference type="InterPro" id="IPR007349">
    <property type="entry name" value="DUF418"/>
</dbReference>
<feature type="transmembrane region" description="Helical" evidence="1">
    <location>
        <begin position="154"/>
        <end position="172"/>
    </location>
</feature>
<name>A0ABV8UN08_9PROT</name>
<dbReference type="EMBL" id="JBHSCW010000006">
    <property type="protein sequence ID" value="MFC4352181.1"/>
    <property type="molecule type" value="Genomic_DNA"/>
</dbReference>
<dbReference type="InterPro" id="IPR052529">
    <property type="entry name" value="Bact_Transport_Assoc"/>
</dbReference>
<dbReference type="RefSeq" id="WP_382422528.1">
    <property type="nucleotide sequence ID" value="NZ_JBHSCW010000006.1"/>
</dbReference>
<keyword evidence="1" id="KW-1133">Transmembrane helix</keyword>
<feature type="transmembrane region" description="Helical" evidence="1">
    <location>
        <begin position="347"/>
        <end position="371"/>
    </location>
</feature>
<feature type="transmembrane region" description="Helical" evidence="1">
    <location>
        <begin position="133"/>
        <end position="149"/>
    </location>
</feature>
<feature type="transmembrane region" description="Helical" evidence="1">
    <location>
        <begin position="251"/>
        <end position="269"/>
    </location>
</feature>
<evidence type="ECO:0000313" key="3">
    <source>
        <dbReference type="EMBL" id="MFC4352181.1"/>
    </source>
</evidence>
<feature type="transmembrane region" description="Helical" evidence="1">
    <location>
        <begin position="322"/>
        <end position="341"/>
    </location>
</feature>
<dbReference type="Proteomes" id="UP001595799">
    <property type="component" value="Unassembled WGS sequence"/>
</dbReference>
<evidence type="ECO:0000256" key="1">
    <source>
        <dbReference type="SAM" id="Phobius"/>
    </source>
</evidence>
<feature type="domain" description="DUF418" evidence="2">
    <location>
        <begin position="237"/>
        <end position="389"/>
    </location>
</feature>
<feature type="transmembrane region" description="Helical" evidence="1">
    <location>
        <begin position="21"/>
        <end position="42"/>
    </location>
</feature>
<gene>
    <name evidence="3" type="ORF">ACFOW6_11590</name>
</gene>
<evidence type="ECO:0000313" key="4">
    <source>
        <dbReference type="Proteomes" id="UP001595799"/>
    </source>
</evidence>
<feature type="transmembrane region" description="Helical" evidence="1">
    <location>
        <begin position="220"/>
        <end position="239"/>
    </location>
</feature>
<sequence>MQDASSSPGRKTAQTVSESSGRLVTVDALRAIALLGILIINIRSISGLDFLNAETLATVQGGADRLAATTLAVLVKGKSLSAFSFLFGFSFTLFLDSCLRSERPFLPLYLRRLFVLLCFGLINAAFFYWGDILINYAVLGVLLLIALRLPQLPVLVLSLVLLLVLPTVMALSDMPVADPGMMYEGLKSLAAYSDPSFWRTVEHNLERFFGPSEEMSVVRLWRYTDILGLFLLGLWTGRAGVLHDVSRHRRFLISVAAVAIPVGLFMELSRALAPPESPPQAAFMAGTPVLAMGYIAAAALLLNLASAEPVRRFFAPAGKMALTVYLMSGLAGEIIFYGWGFNLIGEVGTMGVLGISILVYAGLLGLCHLWLRPFRYGPWEWLWRCLTYLQWLPIRK</sequence>
<comment type="caution">
    <text evidence="3">The sequence shown here is derived from an EMBL/GenBank/DDBJ whole genome shotgun (WGS) entry which is preliminary data.</text>
</comment>
<organism evidence="3 4">
    <name type="scientific">Fodinicurvata halophila</name>
    <dbReference type="NCBI Taxonomy" id="1419723"/>
    <lineage>
        <taxon>Bacteria</taxon>
        <taxon>Pseudomonadati</taxon>
        <taxon>Pseudomonadota</taxon>
        <taxon>Alphaproteobacteria</taxon>
        <taxon>Rhodospirillales</taxon>
        <taxon>Rhodovibrionaceae</taxon>
        <taxon>Fodinicurvata</taxon>
    </lineage>
</organism>
<accession>A0ABV8UN08</accession>
<keyword evidence="4" id="KW-1185">Reference proteome</keyword>
<keyword evidence="1" id="KW-0812">Transmembrane</keyword>
<proteinExistence type="predicted"/>
<feature type="transmembrane region" description="Helical" evidence="1">
    <location>
        <begin position="109"/>
        <end position="127"/>
    </location>
</feature>
<keyword evidence="1" id="KW-0472">Membrane</keyword>
<evidence type="ECO:0000259" key="2">
    <source>
        <dbReference type="Pfam" id="PF04235"/>
    </source>
</evidence>
<dbReference type="PANTHER" id="PTHR30590:SF2">
    <property type="entry name" value="INNER MEMBRANE PROTEIN"/>
    <property type="match status" value="1"/>
</dbReference>